<evidence type="ECO:0000256" key="1">
    <source>
        <dbReference type="SAM" id="MobiDB-lite"/>
    </source>
</evidence>
<proteinExistence type="predicted"/>
<feature type="transmembrane region" description="Helical" evidence="2">
    <location>
        <begin position="448"/>
        <end position="471"/>
    </location>
</feature>
<feature type="transmembrane region" description="Helical" evidence="2">
    <location>
        <begin position="234"/>
        <end position="258"/>
    </location>
</feature>
<feature type="transmembrane region" description="Helical" evidence="2">
    <location>
        <begin position="391"/>
        <end position="410"/>
    </location>
</feature>
<feature type="chain" id="PRO_5046802329" evidence="3">
    <location>
        <begin position="19"/>
        <end position="634"/>
    </location>
</feature>
<feature type="compositionally biased region" description="Gly residues" evidence="1">
    <location>
        <begin position="614"/>
        <end position="634"/>
    </location>
</feature>
<dbReference type="Pfam" id="PF09972">
    <property type="entry name" value="DUF2207"/>
    <property type="match status" value="1"/>
</dbReference>
<sequence>MKKLVTLLFGGLFFSGLAAQESIISPHEEHVISYESDITINPDASIDVVETIKVYANGNDIKRGIYRAYPTEYTDSDGFSMSVGFEVLEVLKDGEREPYHTEGSRNGEVVYIGQENVFLEPGEYTYTIKYRSENQLGFFDGYDELYYNINGNGWIFPMGKVSATIHLPPGADITQYSGYTGFEGEDGKDFEVTEEGNQITFTTTRPFQAYENLTIAVAWPKGIVTEPARPLKAFYLWMEEWSTTISGCVLLLLLLYWFRAWRKVGIDPPKGAIIPLFDPPKNFSPADCYFVYHEQYGQKALAADIVDMGVKGLLTIDYSGKKFTLKKTMNPDLKLVSEAQRKLFDKLFSSYRTELVLEQANHSAIGSAVSAHEKALRKELDGIYFKMNRSYMFMAFLITIVGMLALVPWGKYETGFLIFILPILNLPIIGLVAGTISSLMTYLERKYGLGVFIALLIFTLPLLGGYMYLVYASLMDLSVVAIVFGFILANGMFIYLIKAPTVEGRKVMDQLEGLRLFMKTAEEDRFNRLQSKGSALEFFEKLLPFSIALGVENEWGEHFESYLKATSNDGMDYHPIWYHNASMRHFSSSTFSSSISSSLTSNISSSSTAPGSSSGSGGGGSSGGGGGGGGGGGW</sequence>
<dbReference type="EMBL" id="CP136051">
    <property type="protein sequence ID" value="WOK05732.1"/>
    <property type="molecule type" value="Genomic_DNA"/>
</dbReference>
<keyword evidence="2" id="KW-0472">Membrane</keyword>
<feature type="signal peptide" evidence="3">
    <location>
        <begin position="1"/>
        <end position="18"/>
    </location>
</feature>
<keyword evidence="2" id="KW-1133">Transmembrane helix</keyword>
<dbReference type="RefSeq" id="WP_317488488.1">
    <property type="nucleotide sequence ID" value="NZ_CP136051.1"/>
</dbReference>
<protein>
    <submittedName>
        <fullName evidence="6">DUF2207 domain-containing protein</fullName>
    </submittedName>
</protein>
<feature type="domain" description="DUF2207" evidence="4">
    <location>
        <begin position="33"/>
        <end position="219"/>
    </location>
</feature>
<keyword evidence="2" id="KW-0812">Transmembrane</keyword>
<keyword evidence="3" id="KW-0732">Signal</keyword>
<evidence type="ECO:0000259" key="5">
    <source>
        <dbReference type="Pfam" id="PF20990"/>
    </source>
</evidence>
<accession>A0ABZ0IL23</accession>
<dbReference type="InterPro" id="IPR018702">
    <property type="entry name" value="DUF2207"/>
</dbReference>
<evidence type="ECO:0000313" key="6">
    <source>
        <dbReference type="EMBL" id="WOK05732.1"/>
    </source>
</evidence>
<evidence type="ECO:0000259" key="4">
    <source>
        <dbReference type="Pfam" id="PF09972"/>
    </source>
</evidence>
<dbReference type="Proteomes" id="UP001302349">
    <property type="component" value="Chromosome"/>
</dbReference>
<feature type="region of interest" description="Disordered" evidence="1">
    <location>
        <begin position="602"/>
        <end position="634"/>
    </location>
</feature>
<evidence type="ECO:0000313" key="7">
    <source>
        <dbReference type="Proteomes" id="UP001302349"/>
    </source>
</evidence>
<feature type="domain" description="Predicted membrane protein YciQ-like C-terminal" evidence="5">
    <location>
        <begin position="277"/>
        <end position="559"/>
    </location>
</feature>
<feature type="transmembrane region" description="Helical" evidence="2">
    <location>
        <begin position="416"/>
        <end position="436"/>
    </location>
</feature>
<organism evidence="6 7">
    <name type="scientific">Imperialibacter roseus</name>
    <dbReference type="NCBI Taxonomy" id="1324217"/>
    <lineage>
        <taxon>Bacteria</taxon>
        <taxon>Pseudomonadati</taxon>
        <taxon>Bacteroidota</taxon>
        <taxon>Cytophagia</taxon>
        <taxon>Cytophagales</taxon>
        <taxon>Flammeovirgaceae</taxon>
        <taxon>Imperialibacter</taxon>
    </lineage>
</organism>
<evidence type="ECO:0000256" key="3">
    <source>
        <dbReference type="SAM" id="SignalP"/>
    </source>
</evidence>
<gene>
    <name evidence="6" type="ORF">RT717_21895</name>
</gene>
<dbReference type="InterPro" id="IPR048389">
    <property type="entry name" value="YciQ-like_C"/>
</dbReference>
<evidence type="ECO:0000256" key="2">
    <source>
        <dbReference type="SAM" id="Phobius"/>
    </source>
</evidence>
<dbReference type="Pfam" id="PF20990">
    <property type="entry name" value="DUF2207_C"/>
    <property type="match status" value="1"/>
</dbReference>
<reference evidence="6 7" key="1">
    <citation type="journal article" date="2023" name="Microbiol. Resour. Announc.">
        <title>Complete Genome Sequence of Imperialibacter roseus strain P4T.</title>
        <authorList>
            <person name="Tizabi D.R."/>
            <person name="Bachvaroff T."/>
            <person name="Hill R.T."/>
        </authorList>
    </citation>
    <scope>NUCLEOTIDE SEQUENCE [LARGE SCALE GENOMIC DNA]</scope>
    <source>
        <strain evidence="6 7">P4T</strain>
    </source>
</reference>
<feature type="compositionally biased region" description="Low complexity" evidence="1">
    <location>
        <begin position="602"/>
        <end position="613"/>
    </location>
</feature>
<keyword evidence="7" id="KW-1185">Reference proteome</keyword>
<name>A0ABZ0IL23_9BACT</name>
<feature type="transmembrane region" description="Helical" evidence="2">
    <location>
        <begin position="477"/>
        <end position="497"/>
    </location>
</feature>